<evidence type="ECO:0000313" key="2">
    <source>
        <dbReference type="EMBL" id="CAK0866713.1"/>
    </source>
</evidence>
<dbReference type="EMBL" id="CAUYUJ010016565">
    <property type="protein sequence ID" value="CAK0866713.1"/>
    <property type="molecule type" value="Genomic_DNA"/>
</dbReference>
<dbReference type="Proteomes" id="UP001189429">
    <property type="component" value="Unassembled WGS sequence"/>
</dbReference>
<organism evidence="2 3">
    <name type="scientific">Prorocentrum cordatum</name>
    <dbReference type="NCBI Taxonomy" id="2364126"/>
    <lineage>
        <taxon>Eukaryota</taxon>
        <taxon>Sar</taxon>
        <taxon>Alveolata</taxon>
        <taxon>Dinophyceae</taxon>
        <taxon>Prorocentrales</taxon>
        <taxon>Prorocentraceae</taxon>
        <taxon>Prorocentrum</taxon>
    </lineage>
</organism>
<reference evidence="2" key="1">
    <citation type="submission" date="2023-10" db="EMBL/GenBank/DDBJ databases">
        <authorList>
            <person name="Chen Y."/>
            <person name="Shah S."/>
            <person name="Dougan E. K."/>
            <person name="Thang M."/>
            <person name="Chan C."/>
        </authorList>
    </citation>
    <scope>NUCLEOTIDE SEQUENCE [LARGE SCALE GENOMIC DNA]</scope>
</reference>
<feature type="region of interest" description="Disordered" evidence="1">
    <location>
        <begin position="329"/>
        <end position="348"/>
    </location>
</feature>
<evidence type="ECO:0000313" key="3">
    <source>
        <dbReference type="Proteomes" id="UP001189429"/>
    </source>
</evidence>
<keyword evidence="3" id="KW-1185">Reference proteome</keyword>
<accession>A0ABN9V1S7</accession>
<proteinExistence type="predicted"/>
<evidence type="ECO:0000256" key="1">
    <source>
        <dbReference type="SAM" id="MobiDB-lite"/>
    </source>
</evidence>
<comment type="caution">
    <text evidence="2">The sequence shown here is derived from an EMBL/GenBank/DDBJ whole genome shotgun (WGS) entry which is preliminary data.</text>
</comment>
<feature type="region of interest" description="Disordered" evidence="1">
    <location>
        <begin position="25"/>
        <end position="54"/>
    </location>
</feature>
<gene>
    <name evidence="2" type="ORF">PCOR1329_LOCUS53823</name>
</gene>
<feature type="compositionally biased region" description="Low complexity" evidence="1">
    <location>
        <begin position="33"/>
        <end position="46"/>
    </location>
</feature>
<feature type="region of interest" description="Disordered" evidence="1">
    <location>
        <begin position="197"/>
        <end position="274"/>
    </location>
</feature>
<protein>
    <submittedName>
        <fullName evidence="2">Uncharacterized protein</fullName>
    </submittedName>
</protein>
<name>A0ABN9V1S7_9DINO</name>
<sequence length="942" mass="101660">MQAHAKAPRNAPKLRSAEALLNSALRSPAQEFASPAAARPQRPQSSLGDSESVATSLSVSEDSYADTMVMRSTASLGPSRTLARAARKHGSGLQIRPESLLKANYGRPPPRLAELAVVEAQRQARNVLRNVSRRVLERIVPGVFDKKEVWPPKALSSSLVSRAPARWEPHAPRKYPVAEEETLKPSRQAYLTQAAPMPPPVRWFGPPAAPQKASPMLSSQSAPSLPAIEASRQPASSPGNENAGVEAYLKKVKEQNRRRRQESMQQLRSLARGAGGGPYTLGQVYVEVEAISRHVPTPDCRALEGSLGPDAWGGARGWLLTRNVSNITRRPQRENPCSHLADGTRDPDVLRNSVKKLRAPSEKVGSDQPNLPAGLDDQCDAGAPRGAPGAFGLAQQLPAARLPFDRAFGIVSEASGACGRIGLVAMPQLATMPEAAKMAAASMLGETTCVADLEAERWPGPPTQGRGRWPRLEAWAEEGLSRPDLEGRSPQAVRDLAWLALSPHLLTPGLQLLQPPGTVAESLAWLAQLDADPSGLLEELRAVTNIHRLGFYASSLTEYWLRHGPSWDVGDFVTGVPLTSRSASGKYVTAGQLKFVGSRPAELLHVESSLKFFIDAVPARALQDELASMSRFVGPFLHENFAWRLAEARRKLGSSSSEAVLKFIQARLGDAPVRSAYFLKGFVFRPLEDFRAGTAWRTPPEVNAGCCVGWYTSSLDDLSASLPAGARAAILPKLFWLGPAEAHGSPPAVPEACGLRGGQDSVPVEAWPVVREQIKRHFALHENALLVCVLLPLVGAEDVWAEESRGFFFPPTWDPKDLLTDGPRGKVTSREARAACAKRAGFADVRGRYSDSFANEERQRPPDLQEAMIRGTEGEDEQFFPPGTELAVDDLVAHVLEHAPASGGGPESCGRRTAYAKKQASTLGWAGTLDGHACRALANQAR</sequence>
<dbReference type="InterPro" id="IPR015003">
    <property type="entry name" value="DUF1853"/>
</dbReference>
<dbReference type="Pfam" id="PF08907">
    <property type="entry name" value="DUF1853"/>
    <property type="match status" value="1"/>
</dbReference>